<evidence type="ECO:0000313" key="2">
    <source>
        <dbReference type="Proteomes" id="UP000054560"/>
    </source>
</evidence>
<sequence>VIGLPISLQTDRFVELGEQGGSTITIKEVQGESFVGSGYSPFINVTVPDVNEVVTAAMMGGAQMDGPIKHQLYGKVASIRSPDGQMIGLYEPAETTG</sequence>
<dbReference type="PANTHER" id="PTHR33993:SF14">
    <property type="entry name" value="GB|AAF24581.1"/>
    <property type="match status" value="1"/>
</dbReference>
<dbReference type="SUPFAM" id="SSF54593">
    <property type="entry name" value="Glyoxalase/Bleomycin resistance protein/Dihydroxybiphenyl dioxygenase"/>
    <property type="match status" value="1"/>
</dbReference>
<protein>
    <recommendedName>
        <fullName evidence="3">VOC domain-containing protein</fullName>
    </recommendedName>
</protein>
<dbReference type="PANTHER" id="PTHR33993">
    <property type="entry name" value="GLYOXALASE-RELATED"/>
    <property type="match status" value="1"/>
</dbReference>
<dbReference type="InterPro" id="IPR029068">
    <property type="entry name" value="Glyas_Bleomycin-R_OHBP_Dase"/>
</dbReference>
<organism evidence="1 2">
    <name type="scientific">Sphaeroforma arctica JP610</name>
    <dbReference type="NCBI Taxonomy" id="667725"/>
    <lineage>
        <taxon>Eukaryota</taxon>
        <taxon>Ichthyosporea</taxon>
        <taxon>Ichthyophonida</taxon>
        <taxon>Sphaeroforma</taxon>
    </lineage>
</organism>
<reference evidence="1 2" key="1">
    <citation type="submission" date="2011-02" db="EMBL/GenBank/DDBJ databases">
        <title>The Genome Sequence of Sphaeroforma arctica JP610.</title>
        <authorList>
            <consortium name="The Broad Institute Genome Sequencing Platform"/>
            <person name="Russ C."/>
            <person name="Cuomo C."/>
            <person name="Young S.K."/>
            <person name="Zeng Q."/>
            <person name="Gargeya S."/>
            <person name="Alvarado L."/>
            <person name="Berlin A."/>
            <person name="Chapman S.B."/>
            <person name="Chen Z."/>
            <person name="Freedman E."/>
            <person name="Gellesch M."/>
            <person name="Goldberg J."/>
            <person name="Griggs A."/>
            <person name="Gujja S."/>
            <person name="Heilman E."/>
            <person name="Heiman D."/>
            <person name="Howarth C."/>
            <person name="Mehta T."/>
            <person name="Neiman D."/>
            <person name="Pearson M."/>
            <person name="Roberts A."/>
            <person name="Saif S."/>
            <person name="Shea T."/>
            <person name="Shenoy N."/>
            <person name="Sisk P."/>
            <person name="Stolte C."/>
            <person name="Sykes S."/>
            <person name="White J."/>
            <person name="Yandava C."/>
            <person name="Burger G."/>
            <person name="Gray M.W."/>
            <person name="Holland P.W.H."/>
            <person name="King N."/>
            <person name="Lang F.B.F."/>
            <person name="Roger A.J."/>
            <person name="Ruiz-Trillo I."/>
            <person name="Haas B."/>
            <person name="Nusbaum C."/>
            <person name="Birren B."/>
        </authorList>
    </citation>
    <scope>NUCLEOTIDE SEQUENCE [LARGE SCALE GENOMIC DNA]</scope>
    <source>
        <strain evidence="1 2">JP610</strain>
    </source>
</reference>
<gene>
    <name evidence="1" type="ORF">SARC_11560</name>
</gene>
<keyword evidence="2" id="KW-1185">Reference proteome</keyword>
<name>A0A0L0FGL4_9EUKA</name>
<feature type="non-terminal residue" evidence="1">
    <location>
        <position position="1"/>
    </location>
</feature>
<evidence type="ECO:0000313" key="1">
    <source>
        <dbReference type="EMBL" id="KNC75924.1"/>
    </source>
</evidence>
<dbReference type="InterPro" id="IPR052164">
    <property type="entry name" value="Anthracycline_SecMetBiosynth"/>
</dbReference>
<dbReference type="OrthoDB" id="10267381at2759"/>
<evidence type="ECO:0008006" key="3">
    <source>
        <dbReference type="Google" id="ProtNLM"/>
    </source>
</evidence>
<dbReference type="RefSeq" id="XP_014149826.1">
    <property type="nucleotide sequence ID" value="XM_014294351.1"/>
</dbReference>
<dbReference type="AlphaFoldDB" id="A0A0L0FGL4"/>
<dbReference type="Gene3D" id="3.10.180.10">
    <property type="entry name" value="2,3-Dihydroxybiphenyl 1,2-Dioxygenase, domain 1"/>
    <property type="match status" value="1"/>
</dbReference>
<proteinExistence type="predicted"/>
<dbReference type="Proteomes" id="UP000054560">
    <property type="component" value="Unassembled WGS sequence"/>
</dbReference>
<dbReference type="GeneID" id="25912064"/>
<dbReference type="eggNOG" id="ENOG502RZ76">
    <property type="taxonomic scope" value="Eukaryota"/>
</dbReference>
<accession>A0A0L0FGL4</accession>
<dbReference type="EMBL" id="KQ243352">
    <property type="protein sequence ID" value="KNC75924.1"/>
    <property type="molecule type" value="Genomic_DNA"/>
</dbReference>